<feature type="region of interest" description="Disordered" evidence="1">
    <location>
        <begin position="145"/>
        <end position="170"/>
    </location>
</feature>
<dbReference type="EMBL" id="JAHFXS010000375">
    <property type="protein sequence ID" value="KAG9985638.1"/>
    <property type="molecule type" value="Genomic_DNA"/>
</dbReference>
<organism evidence="3 4">
    <name type="scientific">Aureobasidium melanogenum</name>
    <name type="common">Aureobasidium pullulans var. melanogenum</name>
    <dbReference type="NCBI Taxonomy" id="46634"/>
    <lineage>
        <taxon>Eukaryota</taxon>
        <taxon>Fungi</taxon>
        <taxon>Dikarya</taxon>
        <taxon>Ascomycota</taxon>
        <taxon>Pezizomycotina</taxon>
        <taxon>Dothideomycetes</taxon>
        <taxon>Dothideomycetidae</taxon>
        <taxon>Dothideales</taxon>
        <taxon>Saccotheciaceae</taxon>
        <taxon>Aureobasidium</taxon>
    </lineage>
</organism>
<dbReference type="InterPro" id="IPR036420">
    <property type="entry name" value="BRCT_dom_sf"/>
</dbReference>
<dbReference type="InterPro" id="IPR001357">
    <property type="entry name" value="BRCT_dom"/>
</dbReference>
<sequence length="474" mass="52940">MAPKFKNAVICFSGTFDNSAATLQKWTEANGGTYNRKLTSITTHLVVSEANWRARVPEVKTALEDSSIKIINYEWFDDKLRLSTRVTETKYLWPTIDAEQLKQEAKDAKAAEREQKRAEKEKERKKKESEKVDYAAAFMQHTNVVARVEDEETSEDEEPSEEDSSAEQNKSLAQQFAKGAKQAKADLMSDNHHIYMDRTGFVYDVVVTKASVELSRLEKASIILYETNAGPPHYYSVIVKIPEKSSINDYDLTTVNNVNFPTAFKCLRDNFKVLTGASWDNRIKKFSDGPSLAPLPHPNITVTPPSKTSPPGKLSKITKKGKSGKEDAQAEETPEAFKQRLEAAFAAQKYRYQLPAEGEPHGTMPDGSHYFHQNKKSVYDLFGKQVKSKPEVVIIDSDDEEEEEETAEEESGEEETEEEEDADEEMEDGYVAVNAVGKDVEMQSIDSVDIAGNEAGAGAGEEDFTMVDAPTAQT</sequence>
<reference evidence="3" key="1">
    <citation type="journal article" date="2021" name="J Fungi (Basel)">
        <title>Virulence traits and population genomics of the black yeast Aureobasidium melanogenum.</title>
        <authorList>
            <person name="Cernosa A."/>
            <person name="Sun X."/>
            <person name="Gostincar C."/>
            <person name="Fang C."/>
            <person name="Gunde-Cimerman N."/>
            <person name="Song Z."/>
        </authorList>
    </citation>
    <scope>NUCLEOTIDE SEQUENCE</scope>
    <source>
        <strain evidence="3">EXF-9298</strain>
    </source>
</reference>
<feature type="compositionally biased region" description="Acidic residues" evidence="1">
    <location>
        <begin position="149"/>
        <end position="165"/>
    </location>
</feature>
<accession>A0A9P8FWV7</accession>
<feature type="region of interest" description="Disordered" evidence="1">
    <location>
        <begin position="104"/>
        <end position="132"/>
    </location>
</feature>
<protein>
    <recommendedName>
        <fullName evidence="2">BRCT domain-containing protein</fullName>
    </recommendedName>
</protein>
<comment type="caution">
    <text evidence="3">The sequence shown here is derived from an EMBL/GenBank/DDBJ whole genome shotgun (WGS) entry which is preliminary data.</text>
</comment>
<dbReference type="Pfam" id="PF00533">
    <property type="entry name" value="BRCT"/>
    <property type="match status" value="1"/>
</dbReference>
<keyword evidence="4" id="KW-1185">Reference proteome</keyword>
<evidence type="ECO:0000313" key="3">
    <source>
        <dbReference type="EMBL" id="KAG9985638.1"/>
    </source>
</evidence>
<feature type="region of interest" description="Disordered" evidence="1">
    <location>
        <begin position="288"/>
        <end position="335"/>
    </location>
</feature>
<proteinExistence type="predicted"/>
<dbReference type="SMART" id="SM00292">
    <property type="entry name" value="BRCT"/>
    <property type="match status" value="1"/>
</dbReference>
<evidence type="ECO:0000259" key="2">
    <source>
        <dbReference type="PROSITE" id="PS50172"/>
    </source>
</evidence>
<dbReference type="AlphaFoldDB" id="A0A9P8FWV7"/>
<feature type="region of interest" description="Disordered" evidence="1">
    <location>
        <begin position="394"/>
        <end position="474"/>
    </location>
</feature>
<dbReference type="Proteomes" id="UP000729357">
    <property type="component" value="Unassembled WGS sequence"/>
</dbReference>
<dbReference type="PROSITE" id="PS50172">
    <property type="entry name" value="BRCT"/>
    <property type="match status" value="1"/>
</dbReference>
<evidence type="ECO:0000313" key="4">
    <source>
        <dbReference type="Proteomes" id="UP000729357"/>
    </source>
</evidence>
<dbReference type="Gene3D" id="3.40.50.10190">
    <property type="entry name" value="BRCT domain"/>
    <property type="match status" value="1"/>
</dbReference>
<reference evidence="3" key="2">
    <citation type="submission" date="2021-08" db="EMBL/GenBank/DDBJ databases">
        <authorList>
            <person name="Gostincar C."/>
            <person name="Sun X."/>
            <person name="Song Z."/>
            <person name="Gunde-Cimerman N."/>
        </authorList>
    </citation>
    <scope>NUCLEOTIDE SEQUENCE</scope>
    <source>
        <strain evidence="3">EXF-9298</strain>
    </source>
</reference>
<name>A0A9P8FWV7_AURME</name>
<dbReference type="SUPFAM" id="SSF52113">
    <property type="entry name" value="BRCT domain"/>
    <property type="match status" value="1"/>
</dbReference>
<evidence type="ECO:0000256" key="1">
    <source>
        <dbReference type="SAM" id="MobiDB-lite"/>
    </source>
</evidence>
<gene>
    <name evidence="3" type="ORF">KCU98_g4579</name>
</gene>
<feature type="compositionally biased region" description="Acidic residues" evidence="1">
    <location>
        <begin position="396"/>
        <end position="428"/>
    </location>
</feature>
<feature type="domain" description="BRCT" evidence="2">
    <location>
        <begin position="1"/>
        <end position="93"/>
    </location>
</feature>
<feature type="non-terminal residue" evidence="3">
    <location>
        <position position="474"/>
    </location>
</feature>